<dbReference type="Pfam" id="PF02096">
    <property type="entry name" value="60KD_IMP"/>
    <property type="match status" value="1"/>
</dbReference>
<evidence type="ECO:0000256" key="1">
    <source>
        <dbReference type="ARBA" id="ARBA00004141"/>
    </source>
</evidence>
<gene>
    <name evidence="10" type="ORF">SCHPADRAFT_820380</name>
</gene>
<dbReference type="InterPro" id="IPR001708">
    <property type="entry name" value="YidC/ALB3/OXA1/COX18"/>
</dbReference>
<dbReference type="AlphaFoldDB" id="A0A0H2S125"/>
<evidence type="ECO:0000259" key="9">
    <source>
        <dbReference type="Pfam" id="PF02096"/>
    </source>
</evidence>
<reference evidence="10 11" key="1">
    <citation type="submission" date="2015-04" db="EMBL/GenBank/DDBJ databases">
        <title>Complete genome sequence of Schizopora paradoxa KUC8140, a cosmopolitan wood degrader in East Asia.</title>
        <authorList>
            <consortium name="DOE Joint Genome Institute"/>
            <person name="Min B."/>
            <person name="Park H."/>
            <person name="Jang Y."/>
            <person name="Kim J.-J."/>
            <person name="Kim K.H."/>
            <person name="Pangilinan J."/>
            <person name="Lipzen A."/>
            <person name="Riley R."/>
            <person name="Grigoriev I.V."/>
            <person name="Spatafora J.W."/>
            <person name="Choi I.-G."/>
        </authorList>
    </citation>
    <scope>NUCLEOTIDE SEQUENCE [LARGE SCALE GENOMIC DNA]</scope>
    <source>
        <strain evidence="10 11">KUC8140</strain>
    </source>
</reference>
<dbReference type="GO" id="GO:0032979">
    <property type="term" value="P:protein insertion into mitochondrial inner membrane from matrix"/>
    <property type="evidence" value="ECO:0007669"/>
    <property type="project" value="TreeGrafter"/>
</dbReference>
<dbReference type="GO" id="GO:0033617">
    <property type="term" value="P:mitochondrial respiratory chain complex IV assembly"/>
    <property type="evidence" value="ECO:0007669"/>
    <property type="project" value="TreeGrafter"/>
</dbReference>
<evidence type="ECO:0000256" key="6">
    <source>
        <dbReference type="RuleBase" id="RU003945"/>
    </source>
</evidence>
<dbReference type="GO" id="GO:0032977">
    <property type="term" value="F:membrane insertase activity"/>
    <property type="evidence" value="ECO:0007669"/>
    <property type="project" value="InterPro"/>
</dbReference>
<evidence type="ECO:0000313" key="10">
    <source>
        <dbReference type="EMBL" id="KLO18035.1"/>
    </source>
</evidence>
<feature type="transmembrane region" description="Helical" evidence="8">
    <location>
        <begin position="284"/>
        <end position="306"/>
    </location>
</feature>
<evidence type="ECO:0000313" key="11">
    <source>
        <dbReference type="Proteomes" id="UP000053477"/>
    </source>
</evidence>
<keyword evidence="11" id="KW-1185">Reference proteome</keyword>
<sequence length="351" mass="39341">MLLCRASKHLRPRRCILQQFPSKNTHLTPRNHARTFISLPTLQTLTDGFLDLSLALPYPPGVPPYATTIVLATVLSRIALTLPFSIWAKKRQWRMEEEAIPKLLEYRNQAARSVALEMKNERFRGNIDVFKQEHGSRLRKLLSARQKALFSEYRCNPTPTLAIPMFTQLPIFVASTMFFSHLSTPAVASPSGLTDESFLTLTSLAHPDATATLPIVLGLVTLANVETSHWFMGAGRASREASADARRKEERKKIIEENEKAPAGQKTRLPLPSTREIIQNALRLFSIARIVIGVMVDGTVIVYWVTSATFGLLQTWAFNSWDARLEGRRRAGSRTLPPNNTTALEATRPSK</sequence>
<dbReference type="GO" id="GO:0005743">
    <property type="term" value="C:mitochondrial inner membrane"/>
    <property type="evidence" value="ECO:0007669"/>
    <property type="project" value="TreeGrafter"/>
</dbReference>
<dbReference type="EMBL" id="KQ085898">
    <property type="protein sequence ID" value="KLO18035.1"/>
    <property type="molecule type" value="Genomic_DNA"/>
</dbReference>
<comment type="subcellular location">
    <subcellularLocation>
        <location evidence="1 6">Membrane</location>
        <topology evidence="1 6">Multi-pass membrane protein</topology>
    </subcellularLocation>
</comment>
<evidence type="ECO:0000256" key="7">
    <source>
        <dbReference type="SAM" id="MobiDB-lite"/>
    </source>
</evidence>
<dbReference type="STRING" id="27342.A0A0H2S125"/>
<accession>A0A0H2S125</accession>
<evidence type="ECO:0000256" key="3">
    <source>
        <dbReference type="ARBA" id="ARBA00022692"/>
    </source>
</evidence>
<keyword evidence="3 6" id="KW-0812">Transmembrane</keyword>
<organism evidence="10 11">
    <name type="scientific">Schizopora paradoxa</name>
    <dbReference type="NCBI Taxonomy" id="27342"/>
    <lineage>
        <taxon>Eukaryota</taxon>
        <taxon>Fungi</taxon>
        <taxon>Dikarya</taxon>
        <taxon>Basidiomycota</taxon>
        <taxon>Agaricomycotina</taxon>
        <taxon>Agaricomycetes</taxon>
        <taxon>Hymenochaetales</taxon>
        <taxon>Schizoporaceae</taxon>
        <taxon>Schizopora</taxon>
    </lineage>
</organism>
<evidence type="ECO:0000256" key="5">
    <source>
        <dbReference type="ARBA" id="ARBA00023136"/>
    </source>
</evidence>
<comment type="similarity">
    <text evidence="2 6">Belongs to the OXA1/ALB3/YidC family.</text>
</comment>
<evidence type="ECO:0000256" key="2">
    <source>
        <dbReference type="ARBA" id="ARBA00009877"/>
    </source>
</evidence>
<feature type="region of interest" description="Disordered" evidence="7">
    <location>
        <begin position="329"/>
        <end position="351"/>
    </location>
</feature>
<dbReference type="Proteomes" id="UP000053477">
    <property type="component" value="Unassembled WGS sequence"/>
</dbReference>
<dbReference type="InParanoid" id="A0A0H2S125"/>
<evidence type="ECO:0000256" key="8">
    <source>
        <dbReference type="SAM" id="Phobius"/>
    </source>
</evidence>
<proteinExistence type="inferred from homology"/>
<dbReference type="PANTHER" id="PTHR12428:SF65">
    <property type="entry name" value="CYTOCHROME C OXIDASE ASSEMBLY PROTEIN COX18, MITOCHONDRIAL"/>
    <property type="match status" value="1"/>
</dbReference>
<dbReference type="PANTHER" id="PTHR12428">
    <property type="entry name" value="OXA1"/>
    <property type="match status" value="1"/>
</dbReference>
<evidence type="ECO:0000256" key="4">
    <source>
        <dbReference type="ARBA" id="ARBA00022989"/>
    </source>
</evidence>
<keyword evidence="4 8" id="KW-1133">Transmembrane helix</keyword>
<dbReference type="InterPro" id="IPR028055">
    <property type="entry name" value="YidC/Oxa/ALB_C"/>
</dbReference>
<name>A0A0H2S125_9AGAM</name>
<keyword evidence="5 8" id="KW-0472">Membrane</keyword>
<feature type="transmembrane region" description="Helical" evidence="8">
    <location>
        <begin position="65"/>
        <end position="87"/>
    </location>
</feature>
<dbReference type="OrthoDB" id="2436667at2759"/>
<feature type="domain" description="Membrane insertase YidC/Oxa/ALB C-terminal" evidence="9">
    <location>
        <begin position="118"/>
        <end position="319"/>
    </location>
</feature>
<protein>
    <recommendedName>
        <fullName evidence="9">Membrane insertase YidC/Oxa/ALB C-terminal domain-containing protein</fullName>
    </recommendedName>
</protein>